<comment type="caution">
    <text evidence="2">The sequence shown here is derived from an EMBL/GenBank/DDBJ whole genome shotgun (WGS) entry which is preliminary data.</text>
</comment>
<dbReference type="EMBL" id="PGFJ01000002">
    <property type="protein sequence ID" value="PJJ79845.1"/>
    <property type="molecule type" value="Genomic_DNA"/>
</dbReference>
<keyword evidence="2" id="KW-0645">Protease</keyword>
<dbReference type="Gene3D" id="2.60.40.1120">
    <property type="entry name" value="Carboxypeptidase-like, regulatory domain"/>
    <property type="match status" value="1"/>
</dbReference>
<dbReference type="Proteomes" id="UP000242687">
    <property type="component" value="Unassembled WGS sequence"/>
</dbReference>
<proteinExistence type="predicted"/>
<evidence type="ECO:0000313" key="3">
    <source>
        <dbReference type="Proteomes" id="UP000242687"/>
    </source>
</evidence>
<keyword evidence="2" id="KW-0121">Carboxypeptidase</keyword>
<dbReference type="Pfam" id="PF13715">
    <property type="entry name" value="CarbopepD_reg_2"/>
    <property type="match status" value="1"/>
</dbReference>
<gene>
    <name evidence="2" type="ORF">CLV57_2984</name>
</gene>
<name>A0A2H9VNE1_9SPHI</name>
<evidence type="ECO:0000256" key="1">
    <source>
        <dbReference type="SAM" id="SignalP"/>
    </source>
</evidence>
<dbReference type="GO" id="GO:0004180">
    <property type="term" value="F:carboxypeptidase activity"/>
    <property type="evidence" value="ECO:0007669"/>
    <property type="project" value="UniProtKB-KW"/>
</dbReference>
<sequence length="410" mass="46821">MRNLMRKALLLILICINSVIVHAQQTYNITGIVTDEKDVPIPGATVFLADSRKATVSDADGRFTLQQVQPGKYNIVVKMIGYIVTTHEFLLQNNNMRFRFKLPEDNIVLNTVEISAMSWVERKRHLATFIRCFFGASKNAEQCKILNTDDIKIRFDKKTNVLTASSNEFLIIENKALGYRMKYLLSNFLFDSSLTGGGLISFDGTVFFEDMKGSARQIKKWEEERANVYLGSIPHYFRSLFNNTLEQNGFITYILPIPKVLNKMAMNKPEMLGKYFRPVNSLSKYINRVDSNFKTFDLGLLRKDSTELYVLYTPKKEPQEFLDKGTKVNRYFKVPVGQLSIIRPTQDSLLISSRGDISPVSSILYIGYLAWGQVSSFLPSDYELPKNTKIPDENKFSQLPGTISVRKADQ</sequence>
<evidence type="ECO:0000313" key="2">
    <source>
        <dbReference type="EMBL" id="PJJ79845.1"/>
    </source>
</evidence>
<organism evidence="2 3">
    <name type="scientific">Mucilaginibacter auburnensis</name>
    <dbReference type="NCBI Taxonomy" id="1457233"/>
    <lineage>
        <taxon>Bacteria</taxon>
        <taxon>Pseudomonadati</taxon>
        <taxon>Bacteroidota</taxon>
        <taxon>Sphingobacteriia</taxon>
        <taxon>Sphingobacteriales</taxon>
        <taxon>Sphingobacteriaceae</taxon>
        <taxon>Mucilaginibacter</taxon>
    </lineage>
</organism>
<dbReference type="SUPFAM" id="SSF49464">
    <property type="entry name" value="Carboxypeptidase regulatory domain-like"/>
    <property type="match status" value="1"/>
</dbReference>
<keyword evidence="2" id="KW-0378">Hydrolase</keyword>
<feature type="chain" id="PRO_5014163739" evidence="1">
    <location>
        <begin position="24"/>
        <end position="410"/>
    </location>
</feature>
<feature type="signal peptide" evidence="1">
    <location>
        <begin position="1"/>
        <end position="23"/>
    </location>
</feature>
<protein>
    <submittedName>
        <fullName evidence="2">Carboxypeptidase-like protein</fullName>
    </submittedName>
</protein>
<accession>A0A2H9VNE1</accession>
<dbReference type="InterPro" id="IPR008969">
    <property type="entry name" value="CarboxyPept-like_regulatory"/>
</dbReference>
<keyword evidence="1" id="KW-0732">Signal</keyword>
<reference evidence="2 3" key="1">
    <citation type="submission" date="2017-11" db="EMBL/GenBank/DDBJ databases">
        <title>Genomic Encyclopedia of Archaeal and Bacterial Type Strains, Phase II (KMG-II): From Individual Species to Whole Genera.</title>
        <authorList>
            <person name="Goeker M."/>
        </authorList>
    </citation>
    <scope>NUCLEOTIDE SEQUENCE [LARGE SCALE GENOMIC DNA]</scope>
    <source>
        <strain evidence="2 3">DSM 28175</strain>
    </source>
</reference>
<dbReference type="AlphaFoldDB" id="A0A2H9VNE1"/>
<keyword evidence="3" id="KW-1185">Reference proteome</keyword>